<dbReference type="Gene3D" id="1.10.760.10">
    <property type="entry name" value="Cytochrome c-like domain"/>
    <property type="match status" value="3"/>
</dbReference>
<evidence type="ECO:0000256" key="3">
    <source>
        <dbReference type="ARBA" id="ARBA00022617"/>
    </source>
</evidence>
<keyword evidence="5 11" id="KW-0732">Signal</keyword>
<evidence type="ECO:0000256" key="2">
    <source>
        <dbReference type="ARBA" id="ARBA00022475"/>
    </source>
</evidence>
<keyword evidence="3 9" id="KW-0349">Heme</keyword>
<keyword evidence="7 10" id="KW-0408">Iron</keyword>
<feature type="signal peptide" evidence="11">
    <location>
        <begin position="1"/>
        <end position="22"/>
    </location>
</feature>
<evidence type="ECO:0000256" key="10">
    <source>
        <dbReference type="PIRSR" id="PIRSR000018-51"/>
    </source>
</evidence>
<evidence type="ECO:0000256" key="5">
    <source>
        <dbReference type="ARBA" id="ARBA00022729"/>
    </source>
</evidence>
<dbReference type="GO" id="GO:0009055">
    <property type="term" value="F:electron transfer activity"/>
    <property type="evidence" value="ECO:0007669"/>
    <property type="project" value="InterPro"/>
</dbReference>
<protein>
    <submittedName>
        <fullName evidence="13">Cytochrome c, class I</fullName>
    </submittedName>
</protein>
<dbReference type="PANTHER" id="PTHR35008">
    <property type="entry name" value="BLL4482 PROTEIN-RELATED"/>
    <property type="match status" value="1"/>
</dbReference>
<feature type="domain" description="Cytochrome c" evidence="12">
    <location>
        <begin position="174"/>
        <end position="288"/>
    </location>
</feature>
<sequence precursor="true">MRLPGLSVLVVFFLIATDPASAAGQAADRIAAGKALAVAADCVACHTVQGGQPFAGGLAMPLPMGDIYSTNITPDRQTGIGNYSEQDFANVLRKGLRRDGGNLYPAMPYPSYTKFSDDDIANLYAYFMQGVAPVRQPNRAPDFPWPLTMRWPLKIWNALYLREGAYVPKPGRDAEWNRGAYLVQGAAHCGTCHTPRGIGMQELAYDETGVGYLAGAPLAGWQAFNITHDRDAGIGTWTTAQIVQYLRTGNVPGKAQAAGPMAEAVEHSFSRMSERDLNAIAVYLSTVAAATGADTAPRSTQGRPTDDYVAIRAAAAAGGRTPAGASLYLDHCASCHGMTGAGTTDGFFPSLFANSAVGTATVSNLLQVVMHGASVNNGTTHYFMPAFQTELDDDEVVTLVNYLSERFGNGRARVSAAEVAKIRTAPAH</sequence>
<dbReference type="Pfam" id="PF13442">
    <property type="entry name" value="Cytochrome_CBB3"/>
    <property type="match status" value="1"/>
</dbReference>
<feature type="binding site" description="covalent" evidence="9">
    <location>
        <position position="192"/>
    </location>
    <ligand>
        <name>heme c</name>
        <dbReference type="ChEBI" id="CHEBI:61717"/>
        <label>2</label>
    </ligand>
</feature>
<dbReference type="HOGENOM" id="CLU_028594_0_0_4"/>
<keyword evidence="6" id="KW-0677">Repeat</keyword>
<keyword evidence="4 10" id="KW-0479">Metal-binding</keyword>
<feature type="binding site" description="axial binding residue" evidence="10">
    <location>
        <position position="336"/>
    </location>
    <ligand>
        <name>heme c</name>
        <dbReference type="ChEBI" id="CHEBI:61717"/>
        <label>3</label>
    </ligand>
    <ligandPart>
        <name>Fe</name>
        <dbReference type="ChEBI" id="CHEBI:18248"/>
    </ligandPart>
</feature>
<feature type="binding site" description="covalent" evidence="9">
    <location>
        <position position="335"/>
    </location>
    <ligand>
        <name>heme c</name>
        <dbReference type="ChEBI" id="CHEBI:61717"/>
        <label>3</label>
    </ligand>
</feature>
<dbReference type="GO" id="GO:0005506">
    <property type="term" value="F:iron ion binding"/>
    <property type="evidence" value="ECO:0007669"/>
    <property type="project" value="InterPro"/>
</dbReference>
<dbReference type="InterPro" id="IPR036909">
    <property type="entry name" value="Cyt_c-like_dom_sf"/>
</dbReference>
<dbReference type="PANTHER" id="PTHR35008:SF8">
    <property type="entry name" value="ALCOHOL DEHYDROGENASE CYTOCHROME C SUBUNIT"/>
    <property type="match status" value="1"/>
</dbReference>
<evidence type="ECO:0000256" key="1">
    <source>
        <dbReference type="ARBA" id="ARBA00004236"/>
    </source>
</evidence>
<name>A0A0H2XWP4_BURO1</name>
<dbReference type="PROSITE" id="PS51007">
    <property type="entry name" value="CYTC"/>
    <property type="match status" value="3"/>
</dbReference>
<feature type="binding site" description="covalent" evidence="9">
    <location>
        <position position="45"/>
    </location>
    <ligand>
        <name>heme c</name>
        <dbReference type="ChEBI" id="CHEBI:61717"/>
        <label>1</label>
    </ligand>
</feature>
<gene>
    <name evidence="13" type="ordered locus">Bcen_3756</name>
</gene>
<evidence type="ECO:0000256" key="6">
    <source>
        <dbReference type="ARBA" id="ARBA00022737"/>
    </source>
</evidence>
<dbReference type="EMBL" id="CP000379">
    <property type="protein sequence ID" value="ABF78648.1"/>
    <property type="molecule type" value="Genomic_DNA"/>
</dbReference>
<feature type="binding site" description="covalent" evidence="9">
    <location>
        <position position="189"/>
    </location>
    <ligand>
        <name>heme c</name>
        <dbReference type="ChEBI" id="CHEBI:61717"/>
        <label>2</label>
    </ligand>
</feature>
<evidence type="ECO:0000256" key="4">
    <source>
        <dbReference type="ARBA" id="ARBA00022723"/>
    </source>
</evidence>
<feature type="binding site" description="axial binding residue" evidence="10">
    <location>
        <position position="46"/>
    </location>
    <ligand>
        <name>heme c</name>
        <dbReference type="ChEBI" id="CHEBI:61717"/>
        <label>1</label>
    </ligand>
    <ligandPart>
        <name>Fe</name>
        <dbReference type="ChEBI" id="CHEBI:18248"/>
    </ligandPart>
</feature>
<feature type="binding site" description="axial binding residue" evidence="10">
    <location>
        <position position="193"/>
    </location>
    <ligand>
        <name>heme c</name>
        <dbReference type="ChEBI" id="CHEBI:61717"/>
        <label>2</label>
    </ligand>
    <ligandPart>
        <name>Fe</name>
        <dbReference type="ChEBI" id="CHEBI:18248"/>
    </ligandPart>
</feature>
<keyword evidence="2" id="KW-1003">Cell membrane</keyword>
<dbReference type="Pfam" id="PF00034">
    <property type="entry name" value="Cytochrom_C"/>
    <property type="match status" value="1"/>
</dbReference>
<dbReference type="PIRSF" id="PIRSF000018">
    <property type="entry name" value="Mb_ADH_cyt_c"/>
    <property type="match status" value="1"/>
</dbReference>
<comment type="cofactor">
    <cofactor evidence="9">
        <name>heme c</name>
        <dbReference type="ChEBI" id="CHEBI:61717"/>
    </cofactor>
    <text evidence="9">Binds 3 heme c groups covalently per subunit.</text>
</comment>
<dbReference type="InterPro" id="IPR009056">
    <property type="entry name" value="Cyt_c-like_dom"/>
</dbReference>
<dbReference type="InterPro" id="IPR051459">
    <property type="entry name" value="Cytochrome_c-type_DH"/>
</dbReference>
<reference evidence="13" key="1">
    <citation type="submission" date="2006-05" db="EMBL/GenBank/DDBJ databases">
        <title>Complete sequence of chromosome 2 of Burkholderia cenocepacia AU 1054.</title>
        <authorList>
            <consortium name="US DOE Joint Genome Institute"/>
            <person name="Copeland A."/>
            <person name="Lucas S."/>
            <person name="Lapidus A."/>
            <person name="Barry K."/>
            <person name="Detter J.C."/>
            <person name="Glavina del Rio T."/>
            <person name="Hammon N."/>
            <person name="Israni S."/>
            <person name="Dalin E."/>
            <person name="Tice H."/>
            <person name="Pitluck S."/>
            <person name="Chain P."/>
            <person name="Malfatti S."/>
            <person name="Shin M."/>
            <person name="Vergez L."/>
            <person name="Schmutz J."/>
            <person name="Larimer F."/>
            <person name="Land M."/>
            <person name="Hauser L."/>
            <person name="Kyrpides N."/>
            <person name="Lykidis A."/>
            <person name="LiPuma J.J."/>
            <person name="Konstantinidis K."/>
            <person name="Tiedje J.M."/>
            <person name="Richardson P."/>
        </authorList>
    </citation>
    <scope>NUCLEOTIDE SEQUENCE [LARGE SCALE GENOMIC DNA]</scope>
    <source>
        <strain evidence="13">AU 1054</strain>
    </source>
</reference>
<evidence type="ECO:0000256" key="9">
    <source>
        <dbReference type="PIRSR" id="PIRSR000018-50"/>
    </source>
</evidence>
<organism evidence="13">
    <name type="scientific">Burkholderia orbicola (strain AU 1054)</name>
    <dbReference type="NCBI Taxonomy" id="331271"/>
    <lineage>
        <taxon>Bacteria</taxon>
        <taxon>Pseudomonadati</taxon>
        <taxon>Pseudomonadota</taxon>
        <taxon>Betaproteobacteria</taxon>
        <taxon>Burkholderiales</taxon>
        <taxon>Burkholderiaceae</taxon>
        <taxon>Burkholderia</taxon>
        <taxon>Burkholderia cepacia complex</taxon>
        <taxon>Burkholderia orbicola</taxon>
    </lineage>
</organism>
<dbReference type="GO" id="GO:0020037">
    <property type="term" value="F:heme binding"/>
    <property type="evidence" value="ECO:0007669"/>
    <property type="project" value="InterPro"/>
</dbReference>
<accession>A0A0H2XWP4</accession>
<evidence type="ECO:0000259" key="12">
    <source>
        <dbReference type="PROSITE" id="PS51007"/>
    </source>
</evidence>
<dbReference type="GO" id="GO:0016614">
    <property type="term" value="F:oxidoreductase activity, acting on CH-OH group of donors"/>
    <property type="evidence" value="ECO:0007669"/>
    <property type="project" value="InterPro"/>
</dbReference>
<evidence type="ECO:0000256" key="8">
    <source>
        <dbReference type="ARBA" id="ARBA00023136"/>
    </source>
</evidence>
<evidence type="ECO:0000256" key="7">
    <source>
        <dbReference type="ARBA" id="ARBA00023004"/>
    </source>
</evidence>
<feature type="binding site" description="covalent" evidence="9">
    <location>
        <position position="332"/>
    </location>
    <ligand>
        <name>heme c</name>
        <dbReference type="ChEBI" id="CHEBI:61717"/>
        <label>3</label>
    </ligand>
</feature>
<feature type="domain" description="Cytochrome c" evidence="12">
    <location>
        <begin position="28"/>
        <end position="131"/>
    </location>
</feature>
<proteinExistence type="predicted"/>
<evidence type="ECO:0000256" key="11">
    <source>
        <dbReference type="SAM" id="SignalP"/>
    </source>
</evidence>
<dbReference type="GO" id="GO:0005886">
    <property type="term" value="C:plasma membrane"/>
    <property type="evidence" value="ECO:0007669"/>
    <property type="project" value="UniProtKB-SubCell"/>
</dbReference>
<keyword evidence="8" id="KW-0472">Membrane</keyword>
<feature type="domain" description="Cytochrome c" evidence="12">
    <location>
        <begin position="319"/>
        <end position="407"/>
    </location>
</feature>
<dbReference type="AlphaFoldDB" id="A0A0H2XWP4"/>
<dbReference type="InterPro" id="IPR014353">
    <property type="entry name" value="Membr-bd_ADH_cyt_c"/>
</dbReference>
<dbReference type="SUPFAM" id="SSF46626">
    <property type="entry name" value="Cytochrome c"/>
    <property type="match status" value="3"/>
</dbReference>
<evidence type="ECO:0000313" key="13">
    <source>
        <dbReference type="EMBL" id="ABF78648.1"/>
    </source>
</evidence>
<comment type="subcellular location">
    <subcellularLocation>
        <location evidence="1">Cell membrane</location>
    </subcellularLocation>
</comment>
<feature type="chain" id="PRO_5002601912" evidence="11">
    <location>
        <begin position="23"/>
        <end position="428"/>
    </location>
</feature>
<feature type="binding site" description="covalent" evidence="9">
    <location>
        <position position="42"/>
    </location>
    <ligand>
        <name>heme c</name>
        <dbReference type="ChEBI" id="CHEBI:61717"/>
        <label>1</label>
    </ligand>
</feature>